<keyword evidence="1" id="KW-1133">Transmembrane helix</keyword>
<dbReference type="Gramene" id="Bo00751s020.1">
    <property type="protein sequence ID" value="Bo00751s020.1"/>
    <property type="gene ID" value="Bo00751s020"/>
</dbReference>
<dbReference type="PANTHER" id="PTHR44378">
    <property type="entry name" value="ACYL-ACTIVATING ENZYME 17, PEROXISOMAL-RELATED"/>
    <property type="match status" value="1"/>
</dbReference>
<dbReference type="InterPro" id="IPR042099">
    <property type="entry name" value="ANL_N_sf"/>
</dbReference>
<dbReference type="Proteomes" id="UP000032141">
    <property type="component" value="Unassembled WGS sequence"/>
</dbReference>
<dbReference type="Pfam" id="PF00501">
    <property type="entry name" value="AMP-binding"/>
    <property type="match status" value="1"/>
</dbReference>
<dbReference type="AlphaFoldDB" id="A0A0D2ZQV4"/>
<evidence type="ECO:0000313" key="3">
    <source>
        <dbReference type="EnsemblPlants" id="Bo00751s020.1"/>
    </source>
</evidence>
<protein>
    <recommendedName>
        <fullName evidence="2">AMP-dependent synthetase/ligase domain-containing protein</fullName>
    </recommendedName>
</protein>
<name>A0A0D2ZQV4_BRAOL</name>
<dbReference type="Gene3D" id="3.40.50.12780">
    <property type="entry name" value="N-terminal domain of ligase-like"/>
    <property type="match status" value="1"/>
</dbReference>
<dbReference type="STRING" id="109376.A0A0D2ZQV4"/>
<accession>A0A0D2ZQV4</accession>
<keyword evidence="4" id="KW-1185">Reference proteome</keyword>
<dbReference type="PANTHER" id="PTHR44378:SF2">
    <property type="entry name" value="ACYL-ACTIVATING ENZYME 17, PEROXISOMAL-RELATED"/>
    <property type="match status" value="1"/>
</dbReference>
<reference evidence="3" key="1">
    <citation type="journal article" date="2014" name="Genome Biol.">
        <title>Transcriptome and methylome profiling reveals relics of genome dominance in the mesopolyploid Brassica oleracea.</title>
        <authorList>
            <person name="Parkin I.A."/>
            <person name="Koh C."/>
            <person name="Tang H."/>
            <person name="Robinson S.J."/>
            <person name="Kagale S."/>
            <person name="Clarke W.E."/>
            <person name="Town C.D."/>
            <person name="Nixon J."/>
            <person name="Krishnakumar V."/>
            <person name="Bidwell S.L."/>
            <person name="Denoeud F."/>
            <person name="Belcram H."/>
            <person name="Links M.G."/>
            <person name="Just J."/>
            <person name="Clarke C."/>
            <person name="Bender T."/>
            <person name="Huebert T."/>
            <person name="Mason A.S."/>
            <person name="Pires J.C."/>
            <person name="Barker G."/>
            <person name="Moore J."/>
            <person name="Walley P.G."/>
            <person name="Manoli S."/>
            <person name="Batley J."/>
            <person name="Edwards D."/>
            <person name="Nelson M.N."/>
            <person name="Wang X."/>
            <person name="Paterson A.H."/>
            <person name="King G."/>
            <person name="Bancroft I."/>
            <person name="Chalhoub B."/>
            <person name="Sharpe A.G."/>
        </authorList>
    </citation>
    <scope>NUCLEOTIDE SEQUENCE [LARGE SCALE GENOMIC DNA]</scope>
    <source>
        <strain evidence="3">cv. TO1000</strain>
    </source>
</reference>
<reference evidence="3" key="2">
    <citation type="submission" date="2015-06" db="UniProtKB">
        <authorList>
            <consortium name="EnsemblPlants"/>
        </authorList>
    </citation>
    <scope>IDENTIFICATION</scope>
</reference>
<dbReference type="InterPro" id="IPR000873">
    <property type="entry name" value="AMP-dep_synth/lig_dom"/>
</dbReference>
<evidence type="ECO:0000256" key="1">
    <source>
        <dbReference type="SAM" id="Phobius"/>
    </source>
</evidence>
<dbReference type="HOGENOM" id="CLU_1221208_0_0_1"/>
<feature type="transmembrane region" description="Helical" evidence="1">
    <location>
        <begin position="126"/>
        <end position="146"/>
    </location>
</feature>
<evidence type="ECO:0000313" key="4">
    <source>
        <dbReference type="Proteomes" id="UP000032141"/>
    </source>
</evidence>
<feature type="domain" description="AMP-dependent synthetase/ligase" evidence="2">
    <location>
        <begin position="63"/>
        <end position="194"/>
    </location>
</feature>
<organism evidence="3 4">
    <name type="scientific">Brassica oleracea var. oleracea</name>
    <dbReference type="NCBI Taxonomy" id="109376"/>
    <lineage>
        <taxon>Eukaryota</taxon>
        <taxon>Viridiplantae</taxon>
        <taxon>Streptophyta</taxon>
        <taxon>Embryophyta</taxon>
        <taxon>Tracheophyta</taxon>
        <taxon>Spermatophyta</taxon>
        <taxon>Magnoliopsida</taxon>
        <taxon>eudicotyledons</taxon>
        <taxon>Gunneridae</taxon>
        <taxon>Pentapetalae</taxon>
        <taxon>rosids</taxon>
        <taxon>malvids</taxon>
        <taxon>Brassicales</taxon>
        <taxon>Brassicaceae</taxon>
        <taxon>Brassiceae</taxon>
        <taxon>Brassica</taxon>
    </lineage>
</organism>
<dbReference type="eggNOG" id="KOG1175">
    <property type="taxonomic scope" value="Eukaryota"/>
</dbReference>
<keyword evidence="1" id="KW-0472">Membrane</keyword>
<proteinExistence type="predicted"/>
<dbReference type="EnsemblPlants" id="Bo00751s020.1">
    <property type="protein sequence ID" value="Bo00751s020.1"/>
    <property type="gene ID" value="Bo00751s020"/>
</dbReference>
<evidence type="ECO:0000259" key="2">
    <source>
        <dbReference type="Pfam" id="PF00501"/>
    </source>
</evidence>
<keyword evidence="1" id="KW-0812">Transmembrane</keyword>
<sequence length="227" mass="25016">MKKEDETQSHKIGLVSTTMATNANDGRFGVKKIGNENTSGDNPGGNWLPGAYLNPARNCLSNSAKKRSDDVVIRWRNEGSDDLPVNAMTLLELRSHVWLTAHALNALGLEEESAIAIDMPMNVESVIIYLAIVLAGHVVVSIADSFSPREISTPLKISKAKAIFTQQKVVAKNINGCKTSLAVYVLTFDNKNKNLRRPTKTATEKRLHWKSTNCRLPKKSTLVQFCI</sequence>
<dbReference type="SUPFAM" id="SSF56801">
    <property type="entry name" value="Acetyl-CoA synthetase-like"/>
    <property type="match status" value="1"/>
</dbReference>